<dbReference type="EnsemblPlants" id="Zm00001eb015610_T001">
    <property type="protein sequence ID" value="Zm00001eb015610_P001"/>
    <property type="gene ID" value="Zm00001eb015610"/>
</dbReference>
<proteinExistence type="predicted"/>
<dbReference type="AlphaFoldDB" id="A0A804LJK3"/>
<evidence type="ECO:0000313" key="1">
    <source>
        <dbReference type="EnsemblPlants" id="Zm00001eb015610_P001"/>
    </source>
</evidence>
<protein>
    <submittedName>
        <fullName evidence="1">Uncharacterized protein</fullName>
    </submittedName>
</protein>
<name>A0A804LJK3_MAIZE</name>
<dbReference type="Gramene" id="Zm00001eb015610_T001">
    <property type="protein sequence ID" value="Zm00001eb015610_P001"/>
    <property type="gene ID" value="Zm00001eb015610"/>
</dbReference>
<reference evidence="1" key="2">
    <citation type="submission" date="2019-07" db="EMBL/GenBank/DDBJ databases">
        <authorList>
            <person name="Seetharam A."/>
            <person name="Woodhouse M."/>
            <person name="Cannon E."/>
        </authorList>
    </citation>
    <scope>NUCLEOTIDE SEQUENCE [LARGE SCALE GENOMIC DNA]</scope>
    <source>
        <strain evidence="1">cv. B73</strain>
    </source>
</reference>
<organism evidence="1 2">
    <name type="scientific">Zea mays</name>
    <name type="common">Maize</name>
    <dbReference type="NCBI Taxonomy" id="4577"/>
    <lineage>
        <taxon>Eukaryota</taxon>
        <taxon>Viridiplantae</taxon>
        <taxon>Streptophyta</taxon>
        <taxon>Embryophyta</taxon>
        <taxon>Tracheophyta</taxon>
        <taxon>Spermatophyta</taxon>
        <taxon>Magnoliopsida</taxon>
        <taxon>Liliopsida</taxon>
        <taxon>Poales</taxon>
        <taxon>Poaceae</taxon>
        <taxon>PACMAD clade</taxon>
        <taxon>Panicoideae</taxon>
        <taxon>Andropogonodae</taxon>
        <taxon>Andropogoneae</taxon>
        <taxon>Tripsacinae</taxon>
        <taxon>Zea</taxon>
    </lineage>
</organism>
<dbReference type="InParanoid" id="A0A804LJK3"/>
<keyword evidence="2" id="KW-1185">Reference proteome</keyword>
<reference evidence="2" key="1">
    <citation type="submission" date="2015-12" db="EMBL/GenBank/DDBJ databases">
        <title>Update maize B73 reference genome by single molecule sequencing technologies.</title>
        <authorList>
            <consortium name="Maize Genome Sequencing Project"/>
            <person name="Ware D."/>
        </authorList>
    </citation>
    <scope>NUCLEOTIDE SEQUENCE [LARGE SCALE GENOMIC DNA]</scope>
    <source>
        <strain evidence="2">cv. B73</strain>
    </source>
</reference>
<accession>A0A804LJK3</accession>
<sequence length="408" mass="44016">MYVKSLEDFIQLLDIFVPDLLSTVILPQNISRNWSLSPAAIISLPLNDSTSSSSKSSCPSPALVCAGRRPACRSHPPVILSAAAQPSSSFSFSLQPVFLPARSISRSRCRALAAPNQRGTAPSRGPPSSFQFSLLAPCTPLKPLLLPSVQWSPPLFLFLCRASPLPLSRARPSHLDSSRRPNVSLPVLALVARHRSAHPLGALRAQPSDFVRASLPPAHSSFVPISLRHVPLPLHALLCQCRVLVRPALHALLAHGSSPSSISARSCPYRASHGRALGFAGVCFPRRASARSSRPASPCCGLSSSLRTLSLLFPCLPRARILSTRHSVSSSRAESFSSSPRRPVSCLLCSPASFACWSHSNLIWNYCVSALICRGRRQIVSRSTHRSHLSRSSISCSPWYNTAVKSSL</sequence>
<reference evidence="1" key="3">
    <citation type="submission" date="2021-05" db="UniProtKB">
        <authorList>
            <consortium name="EnsemblPlants"/>
        </authorList>
    </citation>
    <scope>IDENTIFICATION</scope>
    <source>
        <strain evidence="1">cv. B73</strain>
    </source>
</reference>
<evidence type="ECO:0000313" key="2">
    <source>
        <dbReference type="Proteomes" id="UP000007305"/>
    </source>
</evidence>
<dbReference type="Proteomes" id="UP000007305">
    <property type="component" value="Chromosome 1"/>
</dbReference>